<keyword evidence="3" id="KW-1185">Reference proteome</keyword>
<proteinExistence type="predicted"/>
<comment type="caution">
    <text evidence="2">The sequence shown here is derived from an EMBL/GenBank/DDBJ whole genome shotgun (WGS) entry which is preliminary data.</text>
</comment>
<keyword evidence="1" id="KW-0732">Signal</keyword>
<gene>
    <name evidence="2" type="ORF">EQU50_00420</name>
</gene>
<evidence type="ECO:0000313" key="2">
    <source>
        <dbReference type="EMBL" id="RZI47085.1"/>
    </source>
</evidence>
<evidence type="ECO:0000313" key="3">
    <source>
        <dbReference type="Proteomes" id="UP000293550"/>
    </source>
</evidence>
<dbReference type="Proteomes" id="UP000293550">
    <property type="component" value="Unassembled WGS sequence"/>
</dbReference>
<organism evidence="2 3">
    <name type="scientific">Candidatus Finniella inopinata</name>
    <dbReference type="NCBI Taxonomy" id="1696036"/>
    <lineage>
        <taxon>Bacteria</taxon>
        <taxon>Pseudomonadati</taxon>
        <taxon>Pseudomonadota</taxon>
        <taxon>Alphaproteobacteria</taxon>
        <taxon>Holosporales</taxon>
        <taxon>Candidatus Paracaedibacteraceae</taxon>
        <taxon>Candidatus Finniella</taxon>
    </lineage>
</organism>
<sequence>MQIRAPKINRRWPYSMAVLLLTLSAGLSAVVATSSDDDTVLYDPDITQSKCVTTVQEELTQTKASSPGDKKEKNVNSSSFKNYFRSKYRFKRFTTRFSSPTTNPMAYTSFSFISSHLSVKRSCCI</sequence>
<feature type="chain" id="PRO_5020450798" evidence="1">
    <location>
        <begin position="30"/>
        <end position="125"/>
    </location>
</feature>
<accession>A0A4Q7DLF4</accession>
<name>A0A4Q7DLF4_9PROT</name>
<feature type="signal peptide" evidence="1">
    <location>
        <begin position="1"/>
        <end position="29"/>
    </location>
</feature>
<dbReference type="AlphaFoldDB" id="A0A4Q7DLF4"/>
<evidence type="ECO:0000256" key="1">
    <source>
        <dbReference type="SAM" id="SignalP"/>
    </source>
</evidence>
<reference evidence="2 3" key="1">
    <citation type="submission" date="2018-10" db="EMBL/GenBank/DDBJ databases">
        <title>An updated phylogeny of the Alphaproteobacteria reveals that the parasitic Rickettsiales and Holosporales have independent origins.</title>
        <authorList>
            <person name="Munoz-Gomez S.A."/>
            <person name="Hess S."/>
            <person name="Burger G."/>
            <person name="Lang B.F."/>
            <person name="Susko E."/>
            <person name="Slamovits C.H."/>
            <person name="Roger A.J."/>
        </authorList>
    </citation>
    <scope>NUCLEOTIDE SEQUENCE [LARGE SCALE GENOMIC DNA]</scope>
    <source>
        <strain evidence="2">HOLO01</strain>
    </source>
</reference>
<dbReference type="EMBL" id="SCFB01000001">
    <property type="protein sequence ID" value="RZI47085.1"/>
    <property type="molecule type" value="Genomic_DNA"/>
</dbReference>
<dbReference type="RefSeq" id="WP_130153198.1">
    <property type="nucleotide sequence ID" value="NZ_SCFB01000001.1"/>
</dbReference>
<protein>
    <submittedName>
        <fullName evidence="2">Uncharacterized protein</fullName>
    </submittedName>
</protein>